<evidence type="ECO:0000313" key="1">
    <source>
        <dbReference type="EMBL" id="MYL15969.1"/>
    </source>
</evidence>
<dbReference type="EMBL" id="WMEO01000005">
    <property type="protein sequence ID" value="MYL15969.1"/>
    <property type="molecule type" value="Genomic_DNA"/>
</dbReference>
<reference evidence="1 2" key="1">
    <citation type="submission" date="2019-11" db="EMBL/GenBank/DDBJ databases">
        <title>Genome sequences of 17 halophilic strains isolated from different environments.</title>
        <authorList>
            <person name="Furrow R.E."/>
        </authorList>
    </citation>
    <scope>NUCLEOTIDE SEQUENCE [LARGE SCALE GENOMIC DNA]</scope>
    <source>
        <strain evidence="1 2">22517_05_Cabo</strain>
    </source>
</reference>
<sequence length="128" mass="14009">MNDGDETVIEAYDDGLRVVHEERVRPDAYHVDGPDGRIASFEIPAAARLYADLYAVTGGFDEKETGRRGVPPTIARADEEVRITYLAVRFSLPYAARAFEVDESAAREAVDSVHARAAELRSRDGGNG</sequence>
<comment type="caution">
    <text evidence="1">The sequence shown here is derived from an EMBL/GenBank/DDBJ whole genome shotgun (WGS) entry which is preliminary data.</text>
</comment>
<protein>
    <submittedName>
        <fullName evidence="1">Uncharacterized protein</fullName>
    </submittedName>
</protein>
<name>A0A6B1IA37_9EURY</name>
<dbReference type="Proteomes" id="UP000460194">
    <property type="component" value="Unassembled WGS sequence"/>
</dbReference>
<dbReference type="RefSeq" id="WP_159368748.1">
    <property type="nucleotide sequence ID" value="NZ_WMEO01000005.1"/>
</dbReference>
<accession>A0A6B1IA37</accession>
<gene>
    <name evidence="1" type="ORF">GLW36_04805</name>
</gene>
<proteinExistence type="predicted"/>
<evidence type="ECO:0000313" key="2">
    <source>
        <dbReference type="Proteomes" id="UP000460194"/>
    </source>
</evidence>
<dbReference type="AlphaFoldDB" id="A0A6B1IA37"/>
<organism evidence="1 2">
    <name type="scientific">Halorubrum distributum</name>
    <dbReference type="NCBI Taxonomy" id="29283"/>
    <lineage>
        <taxon>Archaea</taxon>
        <taxon>Methanobacteriati</taxon>
        <taxon>Methanobacteriota</taxon>
        <taxon>Stenosarchaea group</taxon>
        <taxon>Halobacteria</taxon>
        <taxon>Halobacteriales</taxon>
        <taxon>Haloferacaceae</taxon>
        <taxon>Halorubrum</taxon>
        <taxon>Halorubrum distributum group</taxon>
    </lineage>
</organism>